<organism evidence="6 7">
    <name type="scientific">Malaciobacter pacificus</name>
    <dbReference type="NCBI Taxonomy" id="1080223"/>
    <lineage>
        <taxon>Bacteria</taxon>
        <taxon>Pseudomonadati</taxon>
        <taxon>Campylobacterota</taxon>
        <taxon>Epsilonproteobacteria</taxon>
        <taxon>Campylobacterales</taxon>
        <taxon>Arcobacteraceae</taxon>
        <taxon>Malaciobacter</taxon>
    </lineage>
</organism>
<evidence type="ECO:0000256" key="2">
    <source>
        <dbReference type="ARBA" id="ARBA00022475"/>
    </source>
</evidence>
<keyword evidence="3" id="KW-0812">Transmembrane</keyword>
<dbReference type="Pfam" id="PF01292">
    <property type="entry name" value="Ni_hydr_CYTB"/>
    <property type="match status" value="1"/>
</dbReference>
<evidence type="ECO:0000256" key="4">
    <source>
        <dbReference type="ARBA" id="ARBA00022989"/>
    </source>
</evidence>
<keyword evidence="5" id="KW-0472">Membrane</keyword>
<dbReference type="KEGG" id="apai:APAC_2612"/>
<dbReference type="GO" id="GO:0005886">
    <property type="term" value="C:plasma membrane"/>
    <property type="evidence" value="ECO:0007669"/>
    <property type="project" value="UniProtKB-SubCell"/>
</dbReference>
<evidence type="ECO:0000256" key="1">
    <source>
        <dbReference type="ARBA" id="ARBA00004651"/>
    </source>
</evidence>
<evidence type="ECO:0000313" key="6">
    <source>
        <dbReference type="EMBL" id="QEP35653.1"/>
    </source>
</evidence>
<dbReference type="InterPro" id="IPR051542">
    <property type="entry name" value="Hydrogenase_cytochrome"/>
</dbReference>
<dbReference type="PANTHER" id="PTHR30485:SF2">
    <property type="entry name" value="BLL0597 PROTEIN"/>
    <property type="match status" value="1"/>
</dbReference>
<dbReference type="GO" id="GO:0009055">
    <property type="term" value="F:electron transfer activity"/>
    <property type="evidence" value="ECO:0007669"/>
    <property type="project" value="InterPro"/>
</dbReference>
<proteinExistence type="predicted"/>
<evidence type="ECO:0000313" key="7">
    <source>
        <dbReference type="Proteomes" id="UP000322726"/>
    </source>
</evidence>
<name>A0A5C2HA04_9BACT</name>
<keyword evidence="7" id="KW-1185">Reference proteome</keyword>
<dbReference type="GO" id="GO:0022904">
    <property type="term" value="P:respiratory electron transport chain"/>
    <property type="evidence" value="ECO:0007669"/>
    <property type="project" value="InterPro"/>
</dbReference>
<keyword evidence="4" id="KW-1133">Transmembrane helix</keyword>
<dbReference type="GO" id="GO:0020037">
    <property type="term" value="F:heme binding"/>
    <property type="evidence" value="ECO:0007669"/>
    <property type="project" value="TreeGrafter"/>
</dbReference>
<reference evidence="6" key="1">
    <citation type="submission" date="2019-09" db="EMBL/GenBank/DDBJ databases">
        <title>Complete genome sequencing of four Arcobacter species reveals a diverse suite of mobile elements.</title>
        <authorList>
            <person name="Miller W.G."/>
            <person name="Yee E."/>
            <person name="Bono J.L."/>
        </authorList>
    </citation>
    <scope>NUCLEOTIDE SEQUENCE [LARGE SCALE GENOMIC DNA]</scope>
    <source>
        <strain evidence="6">LMG 26638</strain>
    </source>
</reference>
<dbReference type="SUPFAM" id="SSF81342">
    <property type="entry name" value="Transmembrane di-heme cytochromes"/>
    <property type="match status" value="1"/>
</dbReference>
<dbReference type="AlphaFoldDB" id="A0A5C2HA04"/>
<sequence length="257" mass="29193">MNKSYIWTLPTRVFHAFFAIFILFAFLSDEDNLLQYHAIIGYAIFILLFFRVIWGFIGPSHSKFKEFPLGKKNLKEFSKEIFSDKSKYIGHNPAASYVMIAILITVFLTIISGILAYGIQEGRGIASFLNATYFKDMELFEEIHEFFTGILLALIAAHLGGVLVDKLLHGKNKTLNSIANGYKMTEEKVEVKLNIYQKAFATIMLIIFISFLIFNISSPKNILTASVFKSVDYSVQNELFVNECASCHTLYPSKFIA</sequence>
<evidence type="ECO:0000256" key="3">
    <source>
        <dbReference type="ARBA" id="ARBA00022692"/>
    </source>
</evidence>
<gene>
    <name evidence="6" type="ORF">APAC_2612</name>
</gene>
<dbReference type="InterPro" id="IPR016174">
    <property type="entry name" value="Di-haem_cyt_TM"/>
</dbReference>
<protein>
    <submittedName>
        <fullName evidence="6">Cytochrome b</fullName>
    </submittedName>
</protein>
<dbReference type="InterPro" id="IPR011577">
    <property type="entry name" value="Cyt_b561_bac/Ni-Hgenase"/>
</dbReference>
<dbReference type="OrthoDB" id="196472at2"/>
<dbReference type="Gene3D" id="1.20.950.20">
    <property type="entry name" value="Transmembrane di-heme cytochromes, Chain C"/>
    <property type="match status" value="1"/>
</dbReference>
<dbReference type="Proteomes" id="UP000322726">
    <property type="component" value="Chromosome"/>
</dbReference>
<comment type="subcellular location">
    <subcellularLocation>
        <location evidence="1">Cell membrane</location>
        <topology evidence="1">Multi-pass membrane protein</topology>
    </subcellularLocation>
</comment>
<reference evidence="6" key="2">
    <citation type="submission" date="2019-09" db="EMBL/GenBank/DDBJ databases">
        <title>Taxonomic note: a critical rebuttal of the proposed division of the genus Arcobacter into six genera, emended descriptions of Arcobacter anaerophilus and the genus Arcobacter, and an assessment of genus-level boundaries for Epsilonproteobacteria using in silico genomic comparator tools.</title>
        <authorList>
            <person name="On S.L.W."/>
            <person name="Miller W.G."/>
            <person name="Biggs P."/>
            <person name="Cornelius A."/>
            <person name="Vandamme P."/>
        </authorList>
    </citation>
    <scope>NUCLEOTIDE SEQUENCE [LARGE SCALE GENOMIC DNA]</scope>
    <source>
        <strain evidence="6">LMG 26638</strain>
    </source>
</reference>
<dbReference type="RefSeq" id="WP_130234538.1">
    <property type="nucleotide sequence ID" value="NZ_BMEF01000026.1"/>
</dbReference>
<accession>A0A5C2HA04</accession>
<dbReference type="PANTHER" id="PTHR30485">
    <property type="entry name" value="NI/FE-HYDROGENASE 1 B-TYPE CYTOCHROME SUBUNIT"/>
    <property type="match status" value="1"/>
</dbReference>
<keyword evidence="2" id="KW-1003">Cell membrane</keyword>
<evidence type="ECO:0000256" key="5">
    <source>
        <dbReference type="ARBA" id="ARBA00023136"/>
    </source>
</evidence>
<dbReference type="EMBL" id="CP035928">
    <property type="protein sequence ID" value="QEP35653.1"/>
    <property type="molecule type" value="Genomic_DNA"/>
</dbReference>